<reference evidence="1 2" key="1">
    <citation type="journal article" date="2020" name="bioRxiv">
        <title>Sequence and annotation of 42 cannabis genomes reveals extensive copy number variation in cannabinoid synthesis and pathogen resistance genes.</title>
        <authorList>
            <person name="Mckernan K.J."/>
            <person name="Helbert Y."/>
            <person name="Kane L.T."/>
            <person name="Ebling H."/>
            <person name="Zhang L."/>
            <person name="Liu B."/>
            <person name="Eaton Z."/>
            <person name="Mclaughlin S."/>
            <person name="Kingan S."/>
            <person name="Baybayan P."/>
            <person name="Concepcion G."/>
            <person name="Jordan M."/>
            <person name="Riva A."/>
            <person name="Barbazuk W."/>
            <person name="Harkins T."/>
        </authorList>
    </citation>
    <scope>NUCLEOTIDE SEQUENCE [LARGE SCALE GENOMIC DNA]</scope>
    <source>
        <strain evidence="2">cv. Jamaican Lion 4</strain>
        <tissue evidence="1">Leaf</tissue>
    </source>
</reference>
<gene>
    <name evidence="1" type="ORF">F8388_000666</name>
</gene>
<dbReference type="EMBL" id="JAATIP010000018">
    <property type="protein sequence ID" value="KAF4392539.1"/>
    <property type="molecule type" value="Genomic_DNA"/>
</dbReference>
<dbReference type="Proteomes" id="UP000525078">
    <property type="component" value="Unassembled WGS sequence"/>
</dbReference>
<evidence type="ECO:0000313" key="2">
    <source>
        <dbReference type="Proteomes" id="UP000525078"/>
    </source>
</evidence>
<protein>
    <submittedName>
        <fullName evidence="1">Uncharacterized protein</fullName>
    </submittedName>
</protein>
<accession>A0A7J6HDF7</accession>
<comment type="caution">
    <text evidence="1">The sequence shown here is derived from an EMBL/GenBank/DDBJ whole genome shotgun (WGS) entry which is preliminary data.</text>
</comment>
<organism evidence="1 2">
    <name type="scientific">Cannabis sativa</name>
    <name type="common">Hemp</name>
    <name type="synonym">Marijuana</name>
    <dbReference type="NCBI Taxonomy" id="3483"/>
    <lineage>
        <taxon>Eukaryota</taxon>
        <taxon>Viridiplantae</taxon>
        <taxon>Streptophyta</taxon>
        <taxon>Embryophyta</taxon>
        <taxon>Tracheophyta</taxon>
        <taxon>Spermatophyta</taxon>
        <taxon>Magnoliopsida</taxon>
        <taxon>eudicotyledons</taxon>
        <taxon>Gunneridae</taxon>
        <taxon>Pentapetalae</taxon>
        <taxon>rosids</taxon>
        <taxon>fabids</taxon>
        <taxon>Rosales</taxon>
        <taxon>Cannabaceae</taxon>
        <taxon>Cannabis</taxon>
    </lineage>
</organism>
<evidence type="ECO:0000313" key="1">
    <source>
        <dbReference type="EMBL" id="KAF4392539.1"/>
    </source>
</evidence>
<name>A0A7J6HDF7_CANSA</name>
<proteinExistence type="predicted"/>
<dbReference type="AlphaFoldDB" id="A0A7J6HDF7"/>
<sequence>MQIHSNIPDDEIPKVGFSIRRSKTNVYTPAAFRMFEVEFSKAYSCVMELIAELGVMREYKLTPNDDVDACLEEDTVGRKEENHNNSGINTTIKGIKTNNKRIRGSSSTRPKNALEKMRKKTKVSQVFNNNNQINMALENSNIQISMTELLLQAEKTPIVFEDDQSFKNI</sequence>